<reference evidence="5 6" key="1">
    <citation type="journal article" date="2020" name="bioRxiv">
        <title>Metabolic contributions of an alphaproteobacterial endosymbiont in the apicomplexan Cardiosporidium cionae.</title>
        <authorList>
            <person name="Hunter E.S."/>
            <person name="Paight C.J."/>
            <person name="Lane C.E."/>
        </authorList>
    </citation>
    <scope>NUCLEOTIDE SEQUENCE [LARGE SCALE GENOMIC DNA]</scope>
    <source>
        <strain evidence="5">ESH_2018</strain>
    </source>
</reference>
<feature type="compositionally biased region" description="Basic residues" evidence="3">
    <location>
        <begin position="67"/>
        <end position="88"/>
    </location>
</feature>
<evidence type="ECO:0000256" key="3">
    <source>
        <dbReference type="SAM" id="MobiDB-lite"/>
    </source>
</evidence>
<feature type="domain" description="TFIIS N-terminal" evidence="4">
    <location>
        <begin position="253"/>
        <end position="330"/>
    </location>
</feature>
<dbReference type="PANTHER" id="PTHR46010:SF1">
    <property type="entry name" value="PROTEIN IWS1 HOMOLOG"/>
    <property type="match status" value="1"/>
</dbReference>
<feature type="region of interest" description="Disordered" evidence="3">
    <location>
        <begin position="1"/>
        <end position="120"/>
    </location>
</feature>
<organism evidence="5 6">
    <name type="scientific">Cardiosporidium cionae</name>
    <dbReference type="NCBI Taxonomy" id="476202"/>
    <lineage>
        <taxon>Eukaryota</taxon>
        <taxon>Sar</taxon>
        <taxon>Alveolata</taxon>
        <taxon>Apicomplexa</taxon>
        <taxon>Aconoidasida</taxon>
        <taxon>Nephromycida</taxon>
        <taxon>Cardiosporidium</taxon>
    </lineage>
</organism>
<dbReference type="Pfam" id="PF08711">
    <property type="entry name" value="Med26"/>
    <property type="match status" value="1"/>
</dbReference>
<dbReference type="EMBL" id="JADAQX010000837">
    <property type="protein sequence ID" value="KAF8819292.1"/>
    <property type="molecule type" value="Genomic_DNA"/>
</dbReference>
<dbReference type="Proteomes" id="UP000823046">
    <property type="component" value="Unassembled WGS sequence"/>
</dbReference>
<sequence length="454" mass="52234">MANSPDESSWNTKEESYPPHSLFGEVSLSTEKEEGEMPPLQDVGAFTPARDFEIFEEGQDSPLHDHKLQKKHKSSKKKLKKEKKRQKKLMKEKERAERRLRKAAARAETNRSTGETLTHEEILSYHLQDEEERPTQAQEVSQDGYEENTFKAMESLPTSSTSFSHQEGASAYFEGVLEKLKQRKSRKQQLSTADCIDFVHRVLQQMRDAREADDRATEENRPAVAKLQMLDYVVELLSKPKWKELFISEGCCQALASWLAPLKDEKLPNITIRQKLLQLVEKLPIQAQELQNNDLGVVLVMLWKHEDETEDNRTLIRLLIQRWMRPLLGLASSFKDYRLSQQMDTPKSPSKADGNRSSTLSQERGGRFSVASSTSSKPDKDSQVRMEKSYRHARRPEPDEFNFMVQPKSDIDIAQTSSRKRVKGPLNKILDVTRVPKIPQQAQKVSLEGRDILY</sequence>
<comment type="caution">
    <text evidence="5">The sequence shown here is derived from an EMBL/GenBank/DDBJ whole genome shotgun (WGS) entry which is preliminary data.</text>
</comment>
<gene>
    <name evidence="5" type="ORF">IE077_001225</name>
</gene>
<accession>A0ABQ7J5N7</accession>
<dbReference type="InterPro" id="IPR017923">
    <property type="entry name" value="TFIIS_N"/>
</dbReference>
<keyword evidence="2" id="KW-0539">Nucleus</keyword>
<comment type="similarity">
    <text evidence="1">Belongs to the IWS1 family.</text>
</comment>
<dbReference type="PROSITE" id="PS51319">
    <property type="entry name" value="TFIIS_N"/>
    <property type="match status" value="1"/>
</dbReference>
<name>A0ABQ7J5N7_9APIC</name>
<protein>
    <submittedName>
        <fullName evidence="5">IWS1 transcription factor</fullName>
    </submittedName>
</protein>
<keyword evidence="6" id="KW-1185">Reference proteome</keyword>
<evidence type="ECO:0000256" key="1">
    <source>
        <dbReference type="ARBA" id="ARBA00037992"/>
    </source>
</evidence>
<evidence type="ECO:0000256" key="2">
    <source>
        <dbReference type="PROSITE-ProRule" id="PRU00649"/>
    </source>
</evidence>
<dbReference type="InterPro" id="IPR035441">
    <property type="entry name" value="TFIIS/LEDGF_dom_sf"/>
</dbReference>
<evidence type="ECO:0000313" key="5">
    <source>
        <dbReference type="EMBL" id="KAF8819292.1"/>
    </source>
</evidence>
<proteinExistence type="inferred from homology"/>
<dbReference type="Gene3D" id="1.20.930.10">
    <property type="entry name" value="Conserved domain common to transcription factors TFIIS, elongin A, CRSP70"/>
    <property type="match status" value="1"/>
</dbReference>
<comment type="subcellular location">
    <subcellularLocation>
        <location evidence="2">Nucleus</location>
    </subcellularLocation>
</comment>
<evidence type="ECO:0000259" key="4">
    <source>
        <dbReference type="PROSITE" id="PS51319"/>
    </source>
</evidence>
<feature type="region of interest" description="Disordered" evidence="3">
    <location>
        <begin position="340"/>
        <end position="400"/>
    </location>
</feature>
<dbReference type="InterPro" id="IPR051037">
    <property type="entry name" value="RNAPII_TF_IWS1"/>
</dbReference>
<dbReference type="PANTHER" id="PTHR46010">
    <property type="entry name" value="PROTEIN IWS1 HOMOLOG"/>
    <property type="match status" value="1"/>
</dbReference>
<evidence type="ECO:0000313" key="6">
    <source>
        <dbReference type="Proteomes" id="UP000823046"/>
    </source>
</evidence>
<feature type="compositionally biased region" description="Basic and acidic residues" evidence="3">
    <location>
        <begin position="377"/>
        <end position="398"/>
    </location>
</feature>
<feature type="compositionally biased region" description="Polar residues" evidence="3">
    <location>
        <begin position="1"/>
        <end position="11"/>
    </location>
</feature>